<dbReference type="GO" id="GO:0010468">
    <property type="term" value="P:regulation of gene expression"/>
    <property type="evidence" value="ECO:0007669"/>
    <property type="project" value="TreeGrafter"/>
</dbReference>
<dbReference type="RefSeq" id="XP_028836945.1">
    <property type="nucleotide sequence ID" value="XM_028981112.1"/>
</dbReference>
<feature type="domain" description="C2H2-type" evidence="9">
    <location>
        <begin position="723"/>
        <end position="751"/>
    </location>
</feature>
<reference evidence="10 11" key="1">
    <citation type="submission" date="2020-06" db="EMBL/GenBank/DDBJ databases">
        <authorList>
            <consortium name="Wellcome Sanger Institute Data Sharing"/>
        </authorList>
    </citation>
    <scope>NUCLEOTIDE SEQUENCE [LARGE SCALE GENOMIC DNA]</scope>
</reference>
<evidence type="ECO:0000256" key="1">
    <source>
        <dbReference type="ARBA" id="ARBA00004123"/>
    </source>
</evidence>
<dbReference type="FunFam" id="3.30.160.60:FF:000446">
    <property type="entry name" value="Zinc finger protein"/>
    <property type="match status" value="1"/>
</dbReference>
<evidence type="ECO:0000259" key="9">
    <source>
        <dbReference type="PROSITE" id="PS50157"/>
    </source>
</evidence>
<dbReference type="InterPro" id="IPR036236">
    <property type="entry name" value="Znf_C2H2_sf"/>
</dbReference>
<accession>A0AAY4A8M8</accession>
<dbReference type="Proteomes" id="UP000694580">
    <property type="component" value="Chromosome 5"/>
</dbReference>
<comment type="subcellular location">
    <subcellularLocation>
        <location evidence="1">Nucleus</location>
    </subcellularLocation>
</comment>
<feature type="compositionally biased region" description="Polar residues" evidence="8">
    <location>
        <begin position="511"/>
        <end position="520"/>
    </location>
</feature>
<keyword evidence="5" id="KW-0862">Zinc</keyword>
<feature type="region of interest" description="Disordered" evidence="8">
    <location>
        <begin position="318"/>
        <end position="363"/>
    </location>
</feature>
<dbReference type="Ensembl" id="ENSDCDT00010003683.1">
    <property type="protein sequence ID" value="ENSDCDP00010003546.1"/>
    <property type="gene ID" value="ENSDCDG00010001626.1"/>
</dbReference>
<dbReference type="InterPro" id="IPR013087">
    <property type="entry name" value="Znf_C2H2_type"/>
</dbReference>
<dbReference type="GeneID" id="114790780"/>
<feature type="domain" description="C2H2-type" evidence="9">
    <location>
        <begin position="695"/>
        <end position="722"/>
    </location>
</feature>
<evidence type="ECO:0000256" key="2">
    <source>
        <dbReference type="ARBA" id="ARBA00022723"/>
    </source>
</evidence>
<dbReference type="GeneTree" id="ENSGT00940000163608"/>
<evidence type="ECO:0000313" key="11">
    <source>
        <dbReference type="Proteomes" id="UP000694580"/>
    </source>
</evidence>
<dbReference type="FunFam" id="3.30.160.60:FF:001290">
    <property type="entry name" value="Zinc finger 45-like"/>
    <property type="match status" value="1"/>
</dbReference>
<feature type="domain" description="C2H2-type" evidence="9">
    <location>
        <begin position="667"/>
        <end position="694"/>
    </location>
</feature>
<dbReference type="AlphaFoldDB" id="A0AAY4A8M8"/>
<dbReference type="PROSITE" id="PS00028">
    <property type="entry name" value="ZINC_FINGER_C2H2_1"/>
    <property type="match status" value="4"/>
</dbReference>
<dbReference type="FunFam" id="3.30.160.60:FF:000512">
    <property type="entry name" value="zinc finger protein 197 isoform X1"/>
    <property type="match status" value="1"/>
</dbReference>
<dbReference type="Pfam" id="PF00096">
    <property type="entry name" value="zf-C2H2"/>
    <property type="match status" value="3"/>
</dbReference>
<name>A0AAY4A8M8_9TELE</name>
<evidence type="ECO:0000256" key="3">
    <source>
        <dbReference type="ARBA" id="ARBA00022737"/>
    </source>
</evidence>
<evidence type="ECO:0000313" key="10">
    <source>
        <dbReference type="Ensembl" id="ENSDCDP00010003546.1"/>
    </source>
</evidence>
<dbReference type="GO" id="GO:0008270">
    <property type="term" value="F:zinc ion binding"/>
    <property type="evidence" value="ECO:0007669"/>
    <property type="project" value="UniProtKB-KW"/>
</dbReference>
<evidence type="ECO:0000256" key="4">
    <source>
        <dbReference type="ARBA" id="ARBA00022771"/>
    </source>
</evidence>
<dbReference type="SMART" id="SM00355">
    <property type="entry name" value="ZnF_C2H2"/>
    <property type="match status" value="4"/>
</dbReference>
<feature type="compositionally biased region" description="Low complexity" evidence="8">
    <location>
        <begin position="545"/>
        <end position="569"/>
    </location>
</feature>
<keyword evidence="3" id="KW-0677">Repeat</keyword>
<evidence type="ECO:0000256" key="7">
    <source>
        <dbReference type="PROSITE-ProRule" id="PRU00042"/>
    </source>
</evidence>
<feature type="domain" description="C2H2-type" evidence="9">
    <location>
        <begin position="639"/>
        <end position="666"/>
    </location>
</feature>
<evidence type="ECO:0000256" key="6">
    <source>
        <dbReference type="ARBA" id="ARBA00023242"/>
    </source>
</evidence>
<protein>
    <recommendedName>
        <fullName evidence="9">C2H2-type domain-containing protein</fullName>
    </recommendedName>
</protein>
<dbReference type="PANTHER" id="PTHR16515">
    <property type="entry name" value="PR DOMAIN ZINC FINGER PROTEIN"/>
    <property type="match status" value="1"/>
</dbReference>
<gene>
    <name evidence="10" type="primary">LOC114790780</name>
</gene>
<feature type="region of interest" description="Disordered" evidence="8">
    <location>
        <begin position="740"/>
        <end position="788"/>
    </location>
</feature>
<evidence type="ECO:0000256" key="5">
    <source>
        <dbReference type="ARBA" id="ARBA00022833"/>
    </source>
</evidence>
<reference evidence="10" key="3">
    <citation type="submission" date="2025-09" db="UniProtKB">
        <authorList>
            <consortium name="Ensembl"/>
        </authorList>
    </citation>
    <scope>IDENTIFICATION</scope>
</reference>
<evidence type="ECO:0000256" key="8">
    <source>
        <dbReference type="SAM" id="MobiDB-lite"/>
    </source>
</evidence>
<dbReference type="PROSITE" id="PS50157">
    <property type="entry name" value="ZINC_FINGER_C2H2_2"/>
    <property type="match status" value="4"/>
</dbReference>
<sequence length="788" mass="85582">MEREWQPETFASKEVEKVCSDISVGAPSPVSKMGLKVEEEAGHWSDVIDKSYVIDPIGTRCNISDSTLLIPKTDLKTVISGNHENTAKGIDVWEDSLKDLPKIVPGLTAQNQTNMVQKSLSDSKLFNVSLAMRVKDEEEKMALVFDRTITTSGHELHKNMNVSGGLCTERMFGQTYQYEMTWESAGQAMVGDAVEALDLSLPKKRRDKERKCERTALEDTGYESSLLMEVDEIEDERNEQEVEEEDCLSGSKAFRQQQPFLSAIHSPLSDTSPEDVLLIDDQGIPYTLTADGVKVPQVSSEGPAEEPGLTLDYVKEDRRSPESLPVGPESDQSSLPNPDILSSGPVPVSETPDTVSNPGPGPDLSLLPALPGLPSQSIQIVASGTSNILLLPSAQLQSSSSTGGVNGGLVSLSLPLALAQNSQPPPVVLVLSPAQTVIDSMPAALPSTSNLPRAGSPAVSPNSPLAGLNAVSEPECCQAIGPSSAAASVSPSPPPAAVPETSAGPLKHLKTNVSSDSWTPKSFREALLRASPPTEEKDESQSPIPLTSSSPKPSRSPSSPTRTSNLSTPKEMSPNRDRDEDQIPISEDASDSDPTKYDHFLPSSSPTPPLSPPTNLIFPTNHPKNLSLSSPASCPRRILYCRYCPRAFYYLSDLERHSITHSQSKPHVCQLCGKAFKRSSHLERHKHIHTGQRNFVCAICNKRFREAGELRRHQRVHTGEKPFQCPLCHMRFAELNTLRRHTKRKHQGRRPGEAEADGGDPSAAQEQQESAEWYSSAMAELDSDSEVD</sequence>
<dbReference type="SUPFAM" id="SSF57667">
    <property type="entry name" value="beta-beta-alpha zinc fingers"/>
    <property type="match status" value="2"/>
</dbReference>
<keyword evidence="6" id="KW-0539">Nucleus</keyword>
<feature type="compositionally biased region" description="Basic residues" evidence="8">
    <location>
        <begin position="740"/>
        <end position="749"/>
    </location>
</feature>
<dbReference type="InterPro" id="IPR050331">
    <property type="entry name" value="Zinc_finger"/>
</dbReference>
<organism evidence="10 11">
    <name type="scientific">Denticeps clupeoides</name>
    <name type="common">denticle herring</name>
    <dbReference type="NCBI Taxonomy" id="299321"/>
    <lineage>
        <taxon>Eukaryota</taxon>
        <taxon>Metazoa</taxon>
        <taxon>Chordata</taxon>
        <taxon>Craniata</taxon>
        <taxon>Vertebrata</taxon>
        <taxon>Euteleostomi</taxon>
        <taxon>Actinopterygii</taxon>
        <taxon>Neopterygii</taxon>
        <taxon>Teleostei</taxon>
        <taxon>Clupei</taxon>
        <taxon>Clupeiformes</taxon>
        <taxon>Denticipitoidei</taxon>
        <taxon>Denticipitidae</taxon>
        <taxon>Denticeps</taxon>
    </lineage>
</organism>
<keyword evidence="2" id="KW-0479">Metal-binding</keyword>
<dbReference type="GO" id="GO:0005634">
    <property type="term" value="C:nucleus"/>
    <property type="evidence" value="ECO:0007669"/>
    <property type="project" value="UniProtKB-SubCell"/>
</dbReference>
<keyword evidence="11" id="KW-1185">Reference proteome</keyword>
<keyword evidence="4 7" id="KW-0863">Zinc-finger</keyword>
<feature type="region of interest" description="Disordered" evidence="8">
    <location>
        <begin position="482"/>
        <end position="617"/>
    </location>
</feature>
<dbReference type="PANTHER" id="PTHR16515:SF60">
    <property type="entry name" value="ZINC FINGER PROTEIN 436"/>
    <property type="match status" value="1"/>
</dbReference>
<proteinExistence type="predicted"/>
<reference evidence="10" key="2">
    <citation type="submission" date="2025-08" db="UniProtKB">
        <authorList>
            <consortium name="Ensembl"/>
        </authorList>
    </citation>
    <scope>IDENTIFICATION</scope>
</reference>
<dbReference type="Gene3D" id="3.30.160.60">
    <property type="entry name" value="Classic Zinc Finger"/>
    <property type="match status" value="3"/>
</dbReference>